<name>A0A0G1SDP0_9BACT</name>
<gene>
    <name evidence="1" type="ORF">UX57_C0022G0012</name>
</gene>
<accession>A0A0G1SDP0</accession>
<sequence>MCDTTMCTTMCTAFSCFFSHDHYHGNGSFKGDCVDSPDHQPLSPLPPSSSAIPQWLTFARLSGDLEEVLLRSSRDHTIPLLQLPAPLQKMIRPLVTHLRHSSFPRFHTLEYSNQDGVTVLLDGKRFFQSIIKLFLWEEEDLCGRLDLLLWFLVYHQAYQESLRPEFAADFNWTGRFAVRITQEKRAWQCPDCTERIEGGQWWCQNPICPSRARLCCCTGWTPPLILVKSRQSFSHEETTWHSALERVRLSIPAS</sequence>
<dbReference type="AlphaFoldDB" id="A0A0G1SDP0"/>
<evidence type="ECO:0000313" key="1">
    <source>
        <dbReference type="EMBL" id="KKU40213.1"/>
    </source>
</evidence>
<dbReference type="Proteomes" id="UP000034795">
    <property type="component" value="Unassembled WGS sequence"/>
</dbReference>
<dbReference type="EMBL" id="LCMS01000022">
    <property type="protein sequence ID" value="KKU40213.1"/>
    <property type="molecule type" value="Genomic_DNA"/>
</dbReference>
<organism evidence="1 2">
    <name type="scientific">Candidatus Uhrbacteria bacterium GW2011_GWE2_46_68</name>
    <dbReference type="NCBI Taxonomy" id="1618994"/>
    <lineage>
        <taxon>Bacteria</taxon>
        <taxon>Candidatus Uhriibacteriota</taxon>
    </lineage>
</organism>
<reference evidence="1 2" key="1">
    <citation type="journal article" date="2015" name="Nature">
        <title>rRNA introns, odd ribosomes, and small enigmatic genomes across a large radiation of phyla.</title>
        <authorList>
            <person name="Brown C.T."/>
            <person name="Hug L.A."/>
            <person name="Thomas B.C."/>
            <person name="Sharon I."/>
            <person name="Castelle C.J."/>
            <person name="Singh A."/>
            <person name="Wilkins M.J."/>
            <person name="Williams K.H."/>
            <person name="Banfield J.F."/>
        </authorList>
    </citation>
    <scope>NUCLEOTIDE SEQUENCE [LARGE SCALE GENOMIC DNA]</scope>
</reference>
<protein>
    <submittedName>
        <fullName evidence="1">Uncharacterized protein</fullName>
    </submittedName>
</protein>
<proteinExistence type="predicted"/>
<evidence type="ECO:0000313" key="2">
    <source>
        <dbReference type="Proteomes" id="UP000034795"/>
    </source>
</evidence>
<comment type="caution">
    <text evidence="1">The sequence shown here is derived from an EMBL/GenBank/DDBJ whole genome shotgun (WGS) entry which is preliminary data.</text>
</comment>